<evidence type="ECO:0000313" key="14">
    <source>
        <dbReference type="EMBL" id="KZO98087.1"/>
    </source>
</evidence>
<evidence type="ECO:0000256" key="8">
    <source>
        <dbReference type="ARBA" id="ARBA00022792"/>
    </source>
</evidence>
<gene>
    <name evidence="14" type="ORF">CALVIDRAFT_535684</name>
</gene>
<keyword evidence="8" id="KW-0999">Mitochondrion inner membrane</keyword>
<feature type="transmembrane region" description="Helical" evidence="13">
    <location>
        <begin position="6"/>
        <end position="25"/>
    </location>
</feature>
<comment type="similarity">
    <text evidence="3">Belongs to the complex I NDUFA1 subunit family.</text>
</comment>
<organism evidence="14 15">
    <name type="scientific">Calocera viscosa (strain TUFC12733)</name>
    <dbReference type="NCBI Taxonomy" id="1330018"/>
    <lineage>
        <taxon>Eukaryota</taxon>
        <taxon>Fungi</taxon>
        <taxon>Dikarya</taxon>
        <taxon>Basidiomycota</taxon>
        <taxon>Agaricomycotina</taxon>
        <taxon>Dacrymycetes</taxon>
        <taxon>Dacrymycetales</taxon>
        <taxon>Dacrymycetaceae</taxon>
        <taxon>Calocera</taxon>
    </lineage>
</organism>
<evidence type="ECO:0000313" key="15">
    <source>
        <dbReference type="Proteomes" id="UP000076738"/>
    </source>
</evidence>
<evidence type="ECO:0000256" key="5">
    <source>
        <dbReference type="ARBA" id="ARBA00022448"/>
    </source>
</evidence>
<dbReference type="GO" id="GO:0005743">
    <property type="term" value="C:mitochondrial inner membrane"/>
    <property type="evidence" value="ECO:0007669"/>
    <property type="project" value="UniProtKB-SubCell"/>
</dbReference>
<reference evidence="14 15" key="1">
    <citation type="journal article" date="2016" name="Mol. Biol. Evol.">
        <title>Comparative Genomics of Early-Diverging Mushroom-Forming Fungi Provides Insights into the Origins of Lignocellulose Decay Capabilities.</title>
        <authorList>
            <person name="Nagy L.G."/>
            <person name="Riley R."/>
            <person name="Tritt A."/>
            <person name="Adam C."/>
            <person name="Daum C."/>
            <person name="Floudas D."/>
            <person name="Sun H."/>
            <person name="Yadav J.S."/>
            <person name="Pangilinan J."/>
            <person name="Larsson K.H."/>
            <person name="Matsuura K."/>
            <person name="Barry K."/>
            <person name="Labutti K."/>
            <person name="Kuo R."/>
            <person name="Ohm R.A."/>
            <person name="Bhattacharya S.S."/>
            <person name="Shirouzu T."/>
            <person name="Yoshinaga Y."/>
            <person name="Martin F.M."/>
            <person name="Grigoriev I.V."/>
            <person name="Hibbett D.S."/>
        </authorList>
    </citation>
    <scope>NUCLEOTIDE SEQUENCE [LARGE SCALE GENOMIC DNA]</scope>
    <source>
        <strain evidence="14 15">TUFC12733</strain>
    </source>
</reference>
<keyword evidence="15" id="KW-1185">Reference proteome</keyword>
<comment type="subcellular location">
    <subcellularLocation>
        <location evidence="2">Mitochondrion inner membrane</location>
        <topology evidence="2">Single-pass membrane protein</topology>
        <orientation evidence="2">Matrix side</orientation>
    </subcellularLocation>
</comment>
<dbReference type="PANTHER" id="PTHR17098">
    <property type="entry name" value="NADH-UBIQUINONE OXIDOREDUCTASE MWFE SUBUNIT"/>
    <property type="match status" value="1"/>
</dbReference>
<evidence type="ECO:0000256" key="11">
    <source>
        <dbReference type="ARBA" id="ARBA00023128"/>
    </source>
</evidence>
<keyword evidence="9" id="KW-0249">Electron transport</keyword>
<protein>
    <recommendedName>
        <fullName evidence="4">NADH dehydrogenase [ubiquinone] 1 alpha subcomplex subunit 1</fullName>
    </recommendedName>
</protein>
<keyword evidence="12 13" id="KW-0472">Membrane</keyword>
<dbReference type="OrthoDB" id="1920692at2759"/>
<evidence type="ECO:0000256" key="4">
    <source>
        <dbReference type="ARBA" id="ARBA00016392"/>
    </source>
</evidence>
<keyword evidence="6" id="KW-0679">Respiratory chain</keyword>
<keyword evidence="11" id="KW-0496">Mitochondrion</keyword>
<evidence type="ECO:0000256" key="1">
    <source>
        <dbReference type="ARBA" id="ARBA00003195"/>
    </source>
</evidence>
<dbReference type="Pfam" id="PF15879">
    <property type="entry name" value="MWFE"/>
    <property type="match status" value="1"/>
</dbReference>
<comment type="function">
    <text evidence="1">Accessory subunit of the mitochondrial membrane respiratory chain NADH dehydrogenase (Complex I), that is believed not to be involved in catalysis. Complex I functions in the transfer of electrons from NADH to the respiratory chain. The immediate electron acceptor for the enzyme is believed to be ubiquinone.</text>
</comment>
<dbReference type="STRING" id="1330018.A0A167NUF2"/>
<dbReference type="InterPro" id="IPR017384">
    <property type="entry name" value="NADH_Ub_cplx-1_asu_su-1"/>
</dbReference>
<evidence type="ECO:0000256" key="7">
    <source>
        <dbReference type="ARBA" id="ARBA00022692"/>
    </source>
</evidence>
<evidence type="ECO:0000256" key="10">
    <source>
        <dbReference type="ARBA" id="ARBA00022989"/>
    </source>
</evidence>
<evidence type="ECO:0000256" key="6">
    <source>
        <dbReference type="ARBA" id="ARBA00022660"/>
    </source>
</evidence>
<dbReference type="AlphaFoldDB" id="A0A167NUF2"/>
<evidence type="ECO:0000256" key="2">
    <source>
        <dbReference type="ARBA" id="ARBA00004298"/>
    </source>
</evidence>
<dbReference type="EMBL" id="KV417277">
    <property type="protein sequence ID" value="KZO98087.1"/>
    <property type="molecule type" value="Genomic_DNA"/>
</dbReference>
<keyword evidence="7 13" id="KW-0812">Transmembrane</keyword>
<keyword evidence="5" id="KW-0813">Transport</keyword>
<sequence length="81" mass="9456">MPVPWESLIPFGLLVVMFGVAGTGLKASRMYQNDWKYPRYSIDNWDEMMMTRDEQLTGSRRGQTMDPIAPAGYNNLYYKRK</sequence>
<dbReference type="PANTHER" id="PTHR17098:SF2">
    <property type="entry name" value="NADH DEHYDROGENASE [UBIQUINONE] 1 ALPHA SUBCOMPLEX SUBUNIT 1"/>
    <property type="match status" value="1"/>
</dbReference>
<evidence type="ECO:0000256" key="3">
    <source>
        <dbReference type="ARBA" id="ARBA00009960"/>
    </source>
</evidence>
<evidence type="ECO:0000256" key="9">
    <source>
        <dbReference type="ARBA" id="ARBA00022982"/>
    </source>
</evidence>
<proteinExistence type="inferred from homology"/>
<dbReference type="Proteomes" id="UP000076738">
    <property type="component" value="Unassembled WGS sequence"/>
</dbReference>
<keyword evidence="10 13" id="KW-1133">Transmembrane helix</keyword>
<evidence type="ECO:0000256" key="12">
    <source>
        <dbReference type="ARBA" id="ARBA00023136"/>
    </source>
</evidence>
<name>A0A167NUF2_CALVF</name>
<evidence type="ECO:0000256" key="13">
    <source>
        <dbReference type="SAM" id="Phobius"/>
    </source>
</evidence>
<accession>A0A167NUF2</accession>